<dbReference type="OMA" id="HIPFHIN"/>
<keyword evidence="3" id="KW-1185">Reference proteome</keyword>
<dbReference type="EnsemblMetazoa" id="G19209.1">
    <property type="protein sequence ID" value="G19209.1:cds"/>
    <property type="gene ID" value="G19209"/>
</dbReference>
<dbReference type="Proteomes" id="UP000005408">
    <property type="component" value="Unassembled WGS sequence"/>
</dbReference>
<evidence type="ECO:0000313" key="3">
    <source>
        <dbReference type="Proteomes" id="UP000005408"/>
    </source>
</evidence>
<dbReference type="AlphaFoldDB" id="A0A8W8JGP6"/>
<evidence type="ECO:0000313" key="2">
    <source>
        <dbReference type="EnsemblMetazoa" id="G19209.1:cds"/>
    </source>
</evidence>
<organism evidence="2 3">
    <name type="scientific">Magallana gigas</name>
    <name type="common">Pacific oyster</name>
    <name type="synonym">Crassostrea gigas</name>
    <dbReference type="NCBI Taxonomy" id="29159"/>
    <lineage>
        <taxon>Eukaryota</taxon>
        <taxon>Metazoa</taxon>
        <taxon>Spiralia</taxon>
        <taxon>Lophotrochozoa</taxon>
        <taxon>Mollusca</taxon>
        <taxon>Bivalvia</taxon>
        <taxon>Autobranchia</taxon>
        <taxon>Pteriomorphia</taxon>
        <taxon>Ostreida</taxon>
        <taxon>Ostreoidea</taxon>
        <taxon>Ostreidae</taxon>
        <taxon>Magallana</taxon>
    </lineage>
</organism>
<feature type="region of interest" description="Disordered" evidence="1">
    <location>
        <begin position="210"/>
        <end position="242"/>
    </location>
</feature>
<evidence type="ECO:0000256" key="1">
    <source>
        <dbReference type="SAM" id="MobiDB-lite"/>
    </source>
</evidence>
<proteinExistence type="predicted"/>
<accession>A0A8W8JGP6</accession>
<reference evidence="2" key="1">
    <citation type="submission" date="2022-08" db="UniProtKB">
        <authorList>
            <consortium name="EnsemblMetazoa"/>
        </authorList>
    </citation>
    <scope>IDENTIFICATION</scope>
    <source>
        <strain evidence="2">05x7-T-G4-1.051#20</strain>
    </source>
</reference>
<dbReference type="OrthoDB" id="6140038at2759"/>
<sequence length="346" mass="40087">MSESETRNRLRDHVENNLPSNTSSWSTDLIETIGIRKVLTTPAELVRTEWSLCSLSDAELSRIDELVRICSLPCVDFSTVEEIPYYNARPYRQWVQEWFPKIKVNELKLFNENCEEFGYLLFDTIQQLHKSETRSSQLPYEVNYPVLFEKFLKLFELKIKTQPCLPTGNATIFGQEVISSKADILCTKCDDPSKILSVCSEVKRSRSDETEYSPVNKKLRTELPTSATDNEEESTSTRSTGGLSSDVYAQHVGELLAYYESSVLKRGLLGVIFQKTNISFTFLKIKPASYEKIKRRNPQVVLDPAMDEQPILFYTEQFNFLKYQDRKTIFKALLTMRMMDIKSWDY</sequence>
<name>A0A8W8JGP6_MAGGI</name>
<protein>
    <submittedName>
        <fullName evidence="2">Uncharacterized protein</fullName>
    </submittedName>
</protein>